<dbReference type="PANTHER" id="PTHR30137">
    <property type="entry name" value="LUCIFERASE-LIKE MONOOXYGENASE"/>
    <property type="match status" value="1"/>
</dbReference>
<evidence type="ECO:0000259" key="3">
    <source>
        <dbReference type="Pfam" id="PF00296"/>
    </source>
</evidence>
<keyword evidence="2" id="KW-0503">Monooxygenase</keyword>
<accession>A0ABR6U898</accession>
<keyword evidence="1" id="KW-0560">Oxidoreductase</keyword>
<dbReference type="EMBL" id="JACMYC010000003">
    <property type="protein sequence ID" value="MBC2960071.1"/>
    <property type="molecule type" value="Genomic_DNA"/>
</dbReference>
<sequence length="348" mass="37070">MSTQRDREISFGFGMVTAQHDPRDPRTDADLYADVLDLCVLAEELGFDSAWLSEHHFVDDGYMPSLLPVAAAIAARTTTLTVATGILVAPLHDPVRLAEDAATVDLLSRGRLLLGIGAGYRDEEFAGLGRSKEGLGAAMDHTLAVLRGAWGGGTVQGGPDAAPVSVHPKPFRPGGPPIWIGARTRAGIRRTARAADGLLAARVGPEEMAAQVSTFVDEVKAQGRDLSEVSVGVHCPVLAWPGDGAWDVVERHLHYSEWKYKDMAEPFGGRAAGPGAPPEPTAQVRARLRQGALVGTPEEVAAGVSAYADAAQGLDFHFIPRLYWPGMDPGVQREAMRVFAHDVMPAVH</sequence>
<protein>
    <submittedName>
        <fullName evidence="4">LLM class flavin-dependent oxidoreductase</fullName>
    </submittedName>
</protein>
<evidence type="ECO:0000256" key="1">
    <source>
        <dbReference type="ARBA" id="ARBA00023002"/>
    </source>
</evidence>
<dbReference type="SUPFAM" id="SSF51679">
    <property type="entry name" value="Bacterial luciferase-like"/>
    <property type="match status" value="1"/>
</dbReference>
<dbReference type="RefSeq" id="WP_186345323.1">
    <property type="nucleotide sequence ID" value="NZ_BMMR01000003.1"/>
</dbReference>
<evidence type="ECO:0000313" key="5">
    <source>
        <dbReference type="Proteomes" id="UP000604001"/>
    </source>
</evidence>
<dbReference type="InterPro" id="IPR050766">
    <property type="entry name" value="Bact_Lucif_Oxidored"/>
</dbReference>
<keyword evidence="5" id="KW-1185">Reference proteome</keyword>
<dbReference type="Proteomes" id="UP000604001">
    <property type="component" value="Unassembled WGS sequence"/>
</dbReference>
<dbReference type="InterPro" id="IPR011251">
    <property type="entry name" value="Luciferase-like_dom"/>
</dbReference>
<comment type="caution">
    <text evidence="4">The sequence shown here is derived from an EMBL/GenBank/DDBJ whole genome shotgun (WGS) entry which is preliminary data.</text>
</comment>
<reference evidence="4 5" key="1">
    <citation type="submission" date="2020-08" db="EMBL/GenBank/DDBJ databases">
        <title>novel species in genus Nocardioides.</title>
        <authorList>
            <person name="Zhang G."/>
        </authorList>
    </citation>
    <scope>NUCLEOTIDE SEQUENCE [LARGE SCALE GENOMIC DNA]</scope>
    <source>
        <strain evidence="4 5">SC8A-24</strain>
    </source>
</reference>
<proteinExistence type="predicted"/>
<feature type="domain" description="Luciferase-like" evidence="3">
    <location>
        <begin position="13"/>
        <end position="310"/>
    </location>
</feature>
<dbReference type="InterPro" id="IPR036661">
    <property type="entry name" value="Luciferase-like_sf"/>
</dbReference>
<dbReference type="PANTHER" id="PTHR30137:SF8">
    <property type="entry name" value="BLR5498 PROTEIN"/>
    <property type="match status" value="1"/>
</dbReference>
<dbReference type="Pfam" id="PF00296">
    <property type="entry name" value="Bac_luciferase"/>
    <property type="match status" value="1"/>
</dbReference>
<dbReference type="CDD" id="cd00347">
    <property type="entry name" value="Flavin_utilizing_monoxygenases"/>
    <property type="match status" value="1"/>
</dbReference>
<gene>
    <name evidence="4" type="ORF">H7344_07155</name>
</gene>
<evidence type="ECO:0000313" key="4">
    <source>
        <dbReference type="EMBL" id="MBC2960071.1"/>
    </source>
</evidence>
<dbReference type="Gene3D" id="3.20.20.30">
    <property type="entry name" value="Luciferase-like domain"/>
    <property type="match status" value="1"/>
</dbReference>
<name>A0ABR6U898_9ACTN</name>
<evidence type="ECO:0000256" key="2">
    <source>
        <dbReference type="ARBA" id="ARBA00023033"/>
    </source>
</evidence>
<organism evidence="4 5">
    <name type="scientific">Nocardioides deserti</name>
    <dbReference type="NCBI Taxonomy" id="1588644"/>
    <lineage>
        <taxon>Bacteria</taxon>
        <taxon>Bacillati</taxon>
        <taxon>Actinomycetota</taxon>
        <taxon>Actinomycetes</taxon>
        <taxon>Propionibacteriales</taxon>
        <taxon>Nocardioidaceae</taxon>
        <taxon>Nocardioides</taxon>
    </lineage>
</organism>